<evidence type="ECO:0000256" key="2">
    <source>
        <dbReference type="PROSITE-ProRule" id="PRU00169"/>
    </source>
</evidence>
<dbReference type="InterPro" id="IPR011006">
    <property type="entry name" value="CheY-like_superfamily"/>
</dbReference>
<feature type="compositionally biased region" description="Basic residues" evidence="3">
    <location>
        <begin position="1"/>
        <end position="13"/>
    </location>
</feature>
<proteinExistence type="predicted"/>
<dbReference type="GO" id="GO:0000160">
    <property type="term" value="P:phosphorelay signal transduction system"/>
    <property type="evidence" value="ECO:0007669"/>
    <property type="project" value="InterPro"/>
</dbReference>
<gene>
    <name evidence="5" type="ORF">FSC37_13505</name>
</gene>
<feature type="region of interest" description="Disordered" evidence="3">
    <location>
        <begin position="1"/>
        <end position="28"/>
    </location>
</feature>
<dbReference type="EMBL" id="VOPW01000001">
    <property type="protein sequence ID" value="TXC67527.1"/>
    <property type="molecule type" value="Genomic_DNA"/>
</dbReference>
<accession>A0A5C6U3T9</accession>
<dbReference type="InterPro" id="IPR050595">
    <property type="entry name" value="Bact_response_regulator"/>
</dbReference>
<dbReference type="PANTHER" id="PTHR44591">
    <property type="entry name" value="STRESS RESPONSE REGULATOR PROTEIN 1"/>
    <property type="match status" value="1"/>
</dbReference>
<evidence type="ECO:0000313" key="6">
    <source>
        <dbReference type="Proteomes" id="UP000321832"/>
    </source>
</evidence>
<reference evidence="5 6" key="1">
    <citation type="submission" date="2019-08" db="EMBL/GenBank/DDBJ databases">
        <authorList>
            <person name="Khan S.A."/>
            <person name="Jeon C.O."/>
            <person name="Jeong S.E."/>
        </authorList>
    </citation>
    <scope>NUCLEOTIDE SEQUENCE [LARGE SCALE GENOMIC DNA]</scope>
    <source>
        <strain evidence="6">IMCC1728</strain>
    </source>
</reference>
<protein>
    <submittedName>
        <fullName evidence="5">Response regulator</fullName>
    </submittedName>
</protein>
<evidence type="ECO:0000256" key="1">
    <source>
        <dbReference type="ARBA" id="ARBA00022553"/>
    </source>
</evidence>
<dbReference type="InterPro" id="IPR001789">
    <property type="entry name" value="Sig_transdc_resp-reg_receiver"/>
</dbReference>
<sequence length="126" mass="13447">MRRVHPAGRRRRGGRPDHRGAAAARRLPRHARVGSGLAAVETVRENPLGHALVITDYNMPGLSGLAVAEQLASMAPGLPVLITSGYVTEELLERAQALGVRGVLLKEHSLERLAELVRAALGDQPA</sequence>
<evidence type="ECO:0000256" key="3">
    <source>
        <dbReference type="SAM" id="MobiDB-lite"/>
    </source>
</evidence>
<dbReference type="Proteomes" id="UP000321832">
    <property type="component" value="Unassembled WGS sequence"/>
</dbReference>
<dbReference type="PANTHER" id="PTHR44591:SF3">
    <property type="entry name" value="RESPONSE REGULATORY DOMAIN-CONTAINING PROTEIN"/>
    <property type="match status" value="1"/>
</dbReference>
<dbReference type="Pfam" id="PF00072">
    <property type="entry name" value="Response_reg"/>
    <property type="match status" value="1"/>
</dbReference>
<dbReference type="PROSITE" id="PS50110">
    <property type="entry name" value="RESPONSE_REGULATORY"/>
    <property type="match status" value="1"/>
</dbReference>
<dbReference type="SUPFAM" id="SSF52172">
    <property type="entry name" value="CheY-like"/>
    <property type="match status" value="1"/>
</dbReference>
<evidence type="ECO:0000313" key="5">
    <source>
        <dbReference type="EMBL" id="TXC67527.1"/>
    </source>
</evidence>
<dbReference type="SMART" id="SM00448">
    <property type="entry name" value="REC"/>
    <property type="match status" value="1"/>
</dbReference>
<dbReference type="AlphaFoldDB" id="A0A5C6U3T9"/>
<feature type="modified residue" description="4-aspartylphosphate" evidence="2">
    <location>
        <position position="56"/>
    </location>
</feature>
<feature type="domain" description="Response regulatory" evidence="4">
    <location>
        <begin position="1"/>
        <end position="121"/>
    </location>
</feature>
<evidence type="ECO:0000259" key="4">
    <source>
        <dbReference type="PROSITE" id="PS50110"/>
    </source>
</evidence>
<keyword evidence="6" id="KW-1185">Reference proteome</keyword>
<dbReference type="Gene3D" id="3.40.50.2300">
    <property type="match status" value="1"/>
</dbReference>
<name>A0A5C6U3T9_9BURK</name>
<organism evidence="5 6">
    <name type="scientific">Piscinibacter aquaticus</name>
    <dbReference type="NCBI Taxonomy" id="392597"/>
    <lineage>
        <taxon>Bacteria</taxon>
        <taxon>Pseudomonadati</taxon>
        <taxon>Pseudomonadota</taxon>
        <taxon>Betaproteobacteria</taxon>
        <taxon>Burkholderiales</taxon>
        <taxon>Sphaerotilaceae</taxon>
        <taxon>Piscinibacter</taxon>
    </lineage>
</organism>
<keyword evidence="1 2" id="KW-0597">Phosphoprotein</keyword>
<comment type="caution">
    <text evidence="5">The sequence shown here is derived from an EMBL/GenBank/DDBJ whole genome shotgun (WGS) entry which is preliminary data.</text>
</comment>